<dbReference type="PROSITE" id="PS50076">
    <property type="entry name" value="DNAJ_2"/>
    <property type="match status" value="1"/>
</dbReference>
<organism evidence="3 4">
    <name type="scientific">Calycina marina</name>
    <dbReference type="NCBI Taxonomy" id="1763456"/>
    <lineage>
        <taxon>Eukaryota</taxon>
        <taxon>Fungi</taxon>
        <taxon>Dikarya</taxon>
        <taxon>Ascomycota</taxon>
        <taxon>Pezizomycotina</taxon>
        <taxon>Leotiomycetes</taxon>
        <taxon>Helotiales</taxon>
        <taxon>Pezizellaceae</taxon>
        <taxon>Calycina</taxon>
    </lineage>
</organism>
<dbReference type="CDD" id="cd06257">
    <property type="entry name" value="DnaJ"/>
    <property type="match status" value="1"/>
</dbReference>
<keyword evidence="1" id="KW-0143">Chaperone</keyword>
<sequence length="74" mass="8708">MAQAVGIPDYYATLQVSRYSSTEAIRDSYRKQALKEHPDKSKYAGATERFQRLAEAWEILRDHERRAAYDRELE</sequence>
<comment type="caution">
    <text evidence="3">The sequence shown here is derived from an EMBL/GenBank/DDBJ whole genome shotgun (WGS) entry which is preliminary data.</text>
</comment>
<dbReference type="SUPFAM" id="SSF46565">
    <property type="entry name" value="Chaperone J-domain"/>
    <property type="match status" value="1"/>
</dbReference>
<dbReference type="Gene3D" id="1.10.287.110">
    <property type="entry name" value="DnaJ domain"/>
    <property type="match status" value="1"/>
</dbReference>
<feature type="domain" description="J" evidence="2">
    <location>
        <begin position="9"/>
        <end position="73"/>
    </location>
</feature>
<dbReference type="PROSITE" id="PS00636">
    <property type="entry name" value="DNAJ_1"/>
    <property type="match status" value="1"/>
</dbReference>
<evidence type="ECO:0000259" key="2">
    <source>
        <dbReference type="PROSITE" id="PS50076"/>
    </source>
</evidence>
<dbReference type="EMBL" id="MU253805">
    <property type="protein sequence ID" value="KAG9246415.1"/>
    <property type="molecule type" value="Genomic_DNA"/>
</dbReference>
<evidence type="ECO:0000313" key="4">
    <source>
        <dbReference type="Proteomes" id="UP000887226"/>
    </source>
</evidence>
<dbReference type="OrthoDB" id="442087at2759"/>
<feature type="non-terminal residue" evidence="3">
    <location>
        <position position="74"/>
    </location>
</feature>
<name>A0A9P7Z6T5_9HELO</name>
<dbReference type="SMART" id="SM00271">
    <property type="entry name" value="DnaJ"/>
    <property type="match status" value="1"/>
</dbReference>
<evidence type="ECO:0000256" key="1">
    <source>
        <dbReference type="ARBA" id="ARBA00023186"/>
    </source>
</evidence>
<dbReference type="Proteomes" id="UP000887226">
    <property type="component" value="Unassembled WGS sequence"/>
</dbReference>
<dbReference type="InterPro" id="IPR018253">
    <property type="entry name" value="DnaJ_domain_CS"/>
</dbReference>
<reference evidence="3" key="1">
    <citation type="journal article" date="2021" name="IMA Fungus">
        <title>Genomic characterization of three marine fungi, including Emericellopsis atlantica sp. nov. with signatures of a generalist lifestyle and marine biomass degradation.</title>
        <authorList>
            <person name="Hagestad O.C."/>
            <person name="Hou L."/>
            <person name="Andersen J.H."/>
            <person name="Hansen E.H."/>
            <person name="Altermark B."/>
            <person name="Li C."/>
            <person name="Kuhnert E."/>
            <person name="Cox R.J."/>
            <person name="Crous P.W."/>
            <person name="Spatafora J.W."/>
            <person name="Lail K."/>
            <person name="Amirebrahimi M."/>
            <person name="Lipzen A."/>
            <person name="Pangilinan J."/>
            <person name="Andreopoulos W."/>
            <person name="Hayes R.D."/>
            <person name="Ng V."/>
            <person name="Grigoriev I.V."/>
            <person name="Jackson S.A."/>
            <person name="Sutton T.D.S."/>
            <person name="Dobson A.D.W."/>
            <person name="Rama T."/>
        </authorList>
    </citation>
    <scope>NUCLEOTIDE SEQUENCE</scope>
    <source>
        <strain evidence="3">TRa3180A</strain>
    </source>
</reference>
<dbReference type="PRINTS" id="PR00625">
    <property type="entry name" value="JDOMAIN"/>
</dbReference>
<dbReference type="GO" id="GO:0051082">
    <property type="term" value="F:unfolded protein binding"/>
    <property type="evidence" value="ECO:0007669"/>
    <property type="project" value="TreeGrafter"/>
</dbReference>
<dbReference type="PANTHER" id="PTHR43096">
    <property type="entry name" value="DNAJ HOMOLOG 1, MITOCHONDRIAL-RELATED"/>
    <property type="match status" value="1"/>
</dbReference>
<dbReference type="Pfam" id="PF00226">
    <property type="entry name" value="DnaJ"/>
    <property type="match status" value="1"/>
</dbReference>
<gene>
    <name evidence="3" type="ORF">BJ878DRAFT_417009</name>
</gene>
<dbReference type="InterPro" id="IPR001623">
    <property type="entry name" value="DnaJ_domain"/>
</dbReference>
<protein>
    <submittedName>
        <fullName evidence="3">DnaJ domain-containing protein</fullName>
    </submittedName>
</protein>
<evidence type="ECO:0000313" key="3">
    <source>
        <dbReference type="EMBL" id="KAG9246415.1"/>
    </source>
</evidence>
<keyword evidence="4" id="KW-1185">Reference proteome</keyword>
<dbReference type="GO" id="GO:0042026">
    <property type="term" value="P:protein refolding"/>
    <property type="evidence" value="ECO:0007669"/>
    <property type="project" value="TreeGrafter"/>
</dbReference>
<dbReference type="GO" id="GO:0005737">
    <property type="term" value="C:cytoplasm"/>
    <property type="evidence" value="ECO:0007669"/>
    <property type="project" value="TreeGrafter"/>
</dbReference>
<dbReference type="InterPro" id="IPR036869">
    <property type="entry name" value="J_dom_sf"/>
</dbReference>
<accession>A0A9P7Z6T5</accession>
<dbReference type="AlphaFoldDB" id="A0A9P7Z6T5"/>
<proteinExistence type="predicted"/>
<dbReference type="PANTHER" id="PTHR43096:SF52">
    <property type="entry name" value="DNAJ HOMOLOG 1, MITOCHONDRIAL-RELATED"/>
    <property type="match status" value="1"/>
</dbReference>